<protein>
    <recommendedName>
        <fullName evidence="4">Thioesterase domain-containing protein</fullName>
    </recommendedName>
</protein>
<dbReference type="CDD" id="cd03443">
    <property type="entry name" value="PaaI_thioesterase"/>
    <property type="match status" value="1"/>
</dbReference>
<dbReference type="InterPro" id="IPR006683">
    <property type="entry name" value="Thioestr_dom"/>
</dbReference>
<keyword evidence="2" id="KW-0378">Hydrolase</keyword>
<organism evidence="5 6">
    <name type="scientific">Trichoderma ghanense</name>
    <dbReference type="NCBI Taxonomy" id="65468"/>
    <lineage>
        <taxon>Eukaryota</taxon>
        <taxon>Fungi</taxon>
        <taxon>Dikarya</taxon>
        <taxon>Ascomycota</taxon>
        <taxon>Pezizomycotina</taxon>
        <taxon>Sordariomycetes</taxon>
        <taxon>Hypocreomycetidae</taxon>
        <taxon>Hypocreales</taxon>
        <taxon>Hypocreaceae</taxon>
        <taxon>Trichoderma</taxon>
    </lineage>
</organism>
<dbReference type="InterPro" id="IPR029069">
    <property type="entry name" value="HotDog_dom_sf"/>
</dbReference>
<name>A0ABY2H6D9_9HYPO</name>
<dbReference type="PANTHER" id="PTHR21660">
    <property type="entry name" value="THIOESTERASE SUPERFAMILY MEMBER-RELATED"/>
    <property type="match status" value="1"/>
</dbReference>
<dbReference type="Pfam" id="PF03061">
    <property type="entry name" value="4HBT"/>
    <property type="match status" value="1"/>
</dbReference>
<evidence type="ECO:0000256" key="3">
    <source>
        <dbReference type="SAM" id="MobiDB-lite"/>
    </source>
</evidence>
<dbReference type="GeneID" id="300576210"/>
<evidence type="ECO:0000256" key="2">
    <source>
        <dbReference type="ARBA" id="ARBA00022801"/>
    </source>
</evidence>
<dbReference type="Proteomes" id="UP001642720">
    <property type="component" value="Unassembled WGS sequence"/>
</dbReference>
<dbReference type="InterPro" id="IPR003736">
    <property type="entry name" value="PAAI_dom"/>
</dbReference>
<proteinExistence type="inferred from homology"/>
<evidence type="ECO:0000313" key="6">
    <source>
        <dbReference type="Proteomes" id="UP001642720"/>
    </source>
</evidence>
<sequence length="210" mass="23221">SGHGQTPSAHQRRATTASQPHQTTSSHTNRLTHKPPHTHTLRPSLKMSNDNDIPHEETDLGKVQACFDFFSRRDQKGWMHHLLPHIKILSASSLPTPTITFSFTVDPSHANGFANLHGGAAASLLDFCTTLLLALVCRPGFWQTMGVSRTLNTTYMRPAPVGIEVLIECEMLQVGKRLCALRGTMRRKSDGELLCVCEHNKANVDPDPKL</sequence>
<feature type="compositionally biased region" description="Polar residues" evidence="3">
    <location>
        <begin position="1"/>
        <end position="29"/>
    </location>
</feature>
<dbReference type="Gene3D" id="3.10.129.10">
    <property type="entry name" value="Hotdog Thioesterase"/>
    <property type="match status" value="1"/>
</dbReference>
<dbReference type="PANTHER" id="PTHR21660:SF1">
    <property type="entry name" value="ACYL-COENZYME A THIOESTERASE 13"/>
    <property type="match status" value="1"/>
</dbReference>
<feature type="compositionally biased region" description="Basic residues" evidence="3">
    <location>
        <begin position="30"/>
        <end position="40"/>
    </location>
</feature>
<keyword evidence="6" id="KW-1185">Reference proteome</keyword>
<dbReference type="InterPro" id="IPR039298">
    <property type="entry name" value="ACOT13"/>
</dbReference>
<evidence type="ECO:0000259" key="4">
    <source>
        <dbReference type="Pfam" id="PF03061"/>
    </source>
</evidence>
<accession>A0ABY2H6D9</accession>
<comment type="caution">
    <text evidence="5">The sequence shown here is derived from an EMBL/GenBank/DDBJ whole genome shotgun (WGS) entry which is preliminary data.</text>
</comment>
<feature type="domain" description="Thioesterase" evidence="4">
    <location>
        <begin position="115"/>
        <end position="192"/>
    </location>
</feature>
<feature type="region of interest" description="Disordered" evidence="3">
    <location>
        <begin position="1"/>
        <end position="56"/>
    </location>
</feature>
<comment type="similarity">
    <text evidence="1">Belongs to the thioesterase PaaI family.</text>
</comment>
<feature type="non-terminal residue" evidence="5">
    <location>
        <position position="1"/>
    </location>
</feature>
<gene>
    <name evidence="5" type="ORF">CCMA1212_004459</name>
</gene>
<dbReference type="RefSeq" id="XP_073559715.1">
    <property type="nucleotide sequence ID" value="XM_073701760.1"/>
</dbReference>
<dbReference type="SUPFAM" id="SSF54637">
    <property type="entry name" value="Thioesterase/thiol ester dehydrase-isomerase"/>
    <property type="match status" value="1"/>
</dbReference>
<evidence type="ECO:0000313" key="5">
    <source>
        <dbReference type="EMBL" id="TFB03514.1"/>
    </source>
</evidence>
<evidence type="ECO:0000256" key="1">
    <source>
        <dbReference type="ARBA" id="ARBA00008324"/>
    </source>
</evidence>
<dbReference type="NCBIfam" id="TIGR00369">
    <property type="entry name" value="unchar_dom_1"/>
    <property type="match status" value="1"/>
</dbReference>
<reference evidence="5 6" key="1">
    <citation type="submission" date="2018-01" db="EMBL/GenBank/DDBJ databases">
        <title>Genome characterization of the sugarcane-associated fungus Trichoderma ghanense CCMA-1212 and their application in lignocelulose bioconversion.</title>
        <authorList>
            <person name="Steindorff A.S."/>
            <person name="Mendes T.D."/>
            <person name="Vilela E.S.D."/>
            <person name="Rodrigues D.S."/>
            <person name="Formighieri E.F."/>
            <person name="Melo I.S."/>
            <person name="Favaro L.C.L."/>
        </authorList>
    </citation>
    <scope>NUCLEOTIDE SEQUENCE [LARGE SCALE GENOMIC DNA]</scope>
    <source>
        <strain evidence="5 6">CCMA-1212</strain>
    </source>
</reference>
<dbReference type="EMBL" id="PPTA01000005">
    <property type="protein sequence ID" value="TFB03514.1"/>
    <property type="molecule type" value="Genomic_DNA"/>
</dbReference>